<evidence type="ECO:0000256" key="1">
    <source>
        <dbReference type="ARBA" id="ARBA00006226"/>
    </source>
</evidence>
<dbReference type="InterPro" id="IPR007712">
    <property type="entry name" value="RelE/ParE_toxin"/>
</dbReference>
<evidence type="ECO:0000256" key="2">
    <source>
        <dbReference type="ARBA" id="ARBA00022649"/>
    </source>
</evidence>
<dbReference type="Proteomes" id="UP000712713">
    <property type="component" value="Unassembled WGS sequence"/>
</dbReference>
<dbReference type="Pfam" id="PF05016">
    <property type="entry name" value="ParE_toxin"/>
    <property type="match status" value="1"/>
</dbReference>
<dbReference type="EMBL" id="DYZF01000168">
    <property type="protein sequence ID" value="HJE51633.1"/>
    <property type="molecule type" value="Genomic_DNA"/>
</dbReference>
<sequence length="89" mass="10000">MSDDAPLSIAWTPTAKRALTHLPEKVAAAAVEFIYGPVTANPRRVGKPLRREMEGLHSARRGDFRIIYRISDVVTIVAIDHRSDIYRSQ</sequence>
<dbReference type="AlphaFoldDB" id="A0A921ENI6"/>
<comment type="similarity">
    <text evidence="1">Belongs to the RelE toxin family.</text>
</comment>
<evidence type="ECO:0000313" key="3">
    <source>
        <dbReference type="EMBL" id="HJE51633.1"/>
    </source>
</evidence>
<dbReference type="PANTHER" id="PTHR35601">
    <property type="entry name" value="TOXIN RELE"/>
    <property type="match status" value="1"/>
</dbReference>
<evidence type="ECO:0000313" key="4">
    <source>
        <dbReference type="Proteomes" id="UP000712713"/>
    </source>
</evidence>
<reference evidence="3" key="1">
    <citation type="journal article" date="2021" name="PeerJ">
        <title>Extensive microbial diversity within the chicken gut microbiome revealed by metagenomics and culture.</title>
        <authorList>
            <person name="Gilroy R."/>
            <person name="Ravi A."/>
            <person name="Getino M."/>
            <person name="Pursley I."/>
            <person name="Horton D.L."/>
            <person name="Alikhan N.F."/>
            <person name="Baker D."/>
            <person name="Gharbi K."/>
            <person name="Hall N."/>
            <person name="Watson M."/>
            <person name="Adriaenssens E.M."/>
            <person name="Foster-Nyarko E."/>
            <person name="Jarju S."/>
            <person name="Secka A."/>
            <person name="Antonio M."/>
            <person name="Oren A."/>
            <person name="Chaudhuri R.R."/>
            <person name="La Ragione R."/>
            <person name="Hildebrand F."/>
            <person name="Pallen M.J."/>
        </authorList>
    </citation>
    <scope>NUCLEOTIDE SEQUENCE</scope>
    <source>
        <strain evidence="3">ChiGjej3B3-7470</strain>
    </source>
</reference>
<reference evidence="3" key="2">
    <citation type="submission" date="2021-09" db="EMBL/GenBank/DDBJ databases">
        <authorList>
            <person name="Gilroy R."/>
        </authorList>
    </citation>
    <scope>NUCLEOTIDE SEQUENCE</scope>
    <source>
        <strain evidence="3">ChiGjej3B3-7470</strain>
    </source>
</reference>
<proteinExistence type="inferred from homology"/>
<dbReference type="SUPFAM" id="SSF143011">
    <property type="entry name" value="RelE-like"/>
    <property type="match status" value="1"/>
</dbReference>
<name>A0A921ENI6_9ACTN</name>
<keyword evidence="2" id="KW-1277">Toxin-antitoxin system</keyword>
<organism evidence="3 4">
    <name type="scientific">Tessaracoccus flavescens</name>
    <dbReference type="NCBI Taxonomy" id="399497"/>
    <lineage>
        <taxon>Bacteria</taxon>
        <taxon>Bacillati</taxon>
        <taxon>Actinomycetota</taxon>
        <taxon>Actinomycetes</taxon>
        <taxon>Propionibacteriales</taxon>
        <taxon>Propionibacteriaceae</taxon>
        <taxon>Tessaracoccus</taxon>
    </lineage>
</organism>
<gene>
    <name evidence="3" type="ORF">K8V15_06610</name>
</gene>
<protein>
    <submittedName>
        <fullName evidence="3">Type II toxin-antitoxin system RelE/ParE family toxin</fullName>
    </submittedName>
</protein>
<dbReference type="Gene3D" id="3.30.2310.20">
    <property type="entry name" value="RelE-like"/>
    <property type="match status" value="1"/>
</dbReference>
<accession>A0A921ENI6</accession>
<dbReference type="PANTHER" id="PTHR35601:SF1">
    <property type="entry name" value="TOXIN RELE"/>
    <property type="match status" value="1"/>
</dbReference>
<dbReference type="InterPro" id="IPR035093">
    <property type="entry name" value="RelE/ParE_toxin_dom_sf"/>
</dbReference>
<comment type="caution">
    <text evidence="3">The sequence shown here is derived from an EMBL/GenBank/DDBJ whole genome shotgun (WGS) entry which is preliminary data.</text>
</comment>